<proteinExistence type="predicted"/>
<dbReference type="EMBL" id="CP061800">
    <property type="protein sequence ID" value="QTA84137.1"/>
    <property type="molecule type" value="Genomic_DNA"/>
</dbReference>
<dbReference type="Proteomes" id="UP000663722">
    <property type="component" value="Chromosome"/>
</dbReference>
<protein>
    <submittedName>
        <fullName evidence="1">Uncharacterized protein</fullName>
    </submittedName>
</protein>
<dbReference type="RefSeq" id="WP_207680747.1">
    <property type="nucleotide sequence ID" value="NZ_CP061800.1"/>
</dbReference>
<organism evidence="1 2">
    <name type="scientific">Desulfonema magnum</name>
    <dbReference type="NCBI Taxonomy" id="45655"/>
    <lineage>
        <taxon>Bacteria</taxon>
        <taxon>Pseudomonadati</taxon>
        <taxon>Thermodesulfobacteriota</taxon>
        <taxon>Desulfobacteria</taxon>
        <taxon>Desulfobacterales</taxon>
        <taxon>Desulfococcaceae</taxon>
        <taxon>Desulfonema</taxon>
    </lineage>
</organism>
<evidence type="ECO:0000313" key="1">
    <source>
        <dbReference type="EMBL" id="QTA84137.1"/>
    </source>
</evidence>
<keyword evidence="2" id="KW-1185">Reference proteome</keyword>
<dbReference type="AlphaFoldDB" id="A0A975BEX4"/>
<accession>A0A975BEX4</accession>
<evidence type="ECO:0000313" key="2">
    <source>
        <dbReference type="Proteomes" id="UP000663722"/>
    </source>
</evidence>
<name>A0A975BEX4_9BACT</name>
<reference evidence="1" key="1">
    <citation type="journal article" date="2021" name="Microb. Physiol.">
        <title>Proteogenomic Insights into the Physiology of Marine, Sulfate-Reducing, Filamentous Desulfonema limicola and Desulfonema magnum.</title>
        <authorList>
            <person name="Schnaars V."/>
            <person name="Wohlbrand L."/>
            <person name="Scheve S."/>
            <person name="Hinrichs C."/>
            <person name="Reinhardt R."/>
            <person name="Rabus R."/>
        </authorList>
    </citation>
    <scope>NUCLEOTIDE SEQUENCE</scope>
    <source>
        <strain evidence="1">4be13</strain>
    </source>
</reference>
<sequence>MICNSKINTPEVNNWRQSGQIFLWRYKENLRNYPGWNLTADNNGGRSLSDLLDRMEKSIYPCLRTIKISKPDDKILKIPNNKGGRAGWYSPNTFKLRYVNDNAKNYWDFEENGKNLLLSVNKKELSELKKGILGILKGCGDYSIGPDTKERNNKNIRLWLWWYVR</sequence>
<dbReference type="KEGG" id="dmm:dnm_001300"/>
<gene>
    <name evidence="1" type="ORF">dnm_001300</name>
</gene>